<dbReference type="EMBL" id="CP000358">
    <property type="protein sequence ID" value="ABF43883.1"/>
    <property type="molecule type" value="Genomic_DNA"/>
</dbReference>
<name>Q1J3Q1_DEIGD</name>
<dbReference type="GO" id="GO:0046872">
    <property type="term" value="F:metal ion binding"/>
    <property type="evidence" value="ECO:0007669"/>
    <property type="project" value="UniProtKB-KW"/>
</dbReference>
<organism evidence="4 5">
    <name type="scientific">Deinococcus geothermalis (strain DSM 11300 / CIP 105573 / AG-3a)</name>
    <dbReference type="NCBI Taxonomy" id="319795"/>
    <lineage>
        <taxon>Bacteria</taxon>
        <taxon>Thermotogati</taxon>
        <taxon>Deinococcota</taxon>
        <taxon>Deinococci</taxon>
        <taxon>Deinococcales</taxon>
        <taxon>Deinococcaceae</taxon>
        <taxon>Deinococcus</taxon>
    </lineage>
</organism>
<geneLocation type="plasmid" evidence="4 5">
    <name>pDGEO01</name>
</geneLocation>
<protein>
    <submittedName>
        <fullName evidence="4">Transposase</fullName>
    </submittedName>
</protein>
<evidence type="ECO:0000313" key="5">
    <source>
        <dbReference type="Proteomes" id="UP000002431"/>
    </source>
</evidence>
<accession>Q1J3Q1</accession>
<keyword evidence="4" id="KW-0614">Plasmid</keyword>
<dbReference type="InterPro" id="IPR027806">
    <property type="entry name" value="HARBI1_dom"/>
</dbReference>
<comment type="cofactor">
    <cofactor evidence="1">
        <name>a divalent metal cation</name>
        <dbReference type="ChEBI" id="CHEBI:60240"/>
    </cofactor>
</comment>
<dbReference type="HOGENOM" id="CLU_1945217_0_0_0"/>
<dbReference type="Proteomes" id="UP000002431">
    <property type="component" value="Plasmid pDGEO01"/>
</dbReference>
<evidence type="ECO:0000313" key="4">
    <source>
        <dbReference type="EMBL" id="ABF43883.1"/>
    </source>
</evidence>
<proteinExistence type="predicted"/>
<dbReference type="Pfam" id="PF13359">
    <property type="entry name" value="DDE_Tnp_4"/>
    <property type="match status" value="1"/>
</dbReference>
<feature type="domain" description="DDE Tnp4" evidence="3">
    <location>
        <begin position="49"/>
        <end position="117"/>
    </location>
</feature>
<keyword evidence="5" id="KW-1185">Reference proteome</keyword>
<evidence type="ECO:0000256" key="2">
    <source>
        <dbReference type="ARBA" id="ARBA00022723"/>
    </source>
</evidence>
<dbReference type="AlphaFoldDB" id="Q1J3Q1"/>
<sequence>MLLASKAGQDVRIKPSGTHLFWVHIPIWGQKRVPDGLFQNCKMSVYPERETIVPAKRPKNGQLSEEQRELNRLISKVRITAENVINRIKKFRACKEFFRNQPSRHGVIWGCVAGLVNLRWQRRLHLAAI</sequence>
<gene>
    <name evidence="4" type="ordered locus">Dgeo_2449</name>
</gene>
<dbReference type="KEGG" id="dge:Dgeo_2449"/>
<reference evidence="4" key="1">
    <citation type="submission" date="2006-04" db="EMBL/GenBank/DDBJ databases">
        <title>Complete sequence of plasmid1 pDGEO01 of Deinococcus geothermalis DSM 11300.</title>
        <authorList>
            <consortium name="US DOE Joint Genome Institute"/>
            <person name="Copeland A."/>
            <person name="Lucas S."/>
            <person name="Lapidus A."/>
            <person name="Barry K."/>
            <person name="Detter J.C."/>
            <person name="Glavina del Rio T."/>
            <person name="Hammon N."/>
            <person name="Israni S."/>
            <person name="Dalin E."/>
            <person name="Tice H."/>
            <person name="Pitluck S."/>
            <person name="Brettin T."/>
            <person name="Bruce D."/>
            <person name="Han C."/>
            <person name="Tapia R."/>
            <person name="Saunders E."/>
            <person name="Gilna P."/>
            <person name="Schmutz J."/>
            <person name="Larimer F."/>
            <person name="Land M."/>
            <person name="Hauser L."/>
            <person name="Kyrpides N."/>
            <person name="Kim E."/>
            <person name="Daly M.J."/>
            <person name="Fredrickson J.K."/>
            <person name="Makarova K.S."/>
            <person name="Gaidamakova E.K."/>
            <person name="Zhai M."/>
            <person name="Richardson P."/>
        </authorList>
    </citation>
    <scope>NUCLEOTIDE SEQUENCE</scope>
    <source>
        <strain evidence="4">DSM 11300</strain>
        <plasmid evidence="4">pDGEO01</plasmid>
    </source>
</reference>
<evidence type="ECO:0000259" key="3">
    <source>
        <dbReference type="Pfam" id="PF13359"/>
    </source>
</evidence>
<keyword evidence="2" id="KW-0479">Metal-binding</keyword>
<evidence type="ECO:0000256" key="1">
    <source>
        <dbReference type="ARBA" id="ARBA00001968"/>
    </source>
</evidence>